<feature type="binding site" evidence="15">
    <location>
        <position position="133"/>
    </location>
    <ligand>
        <name>Mg(2+)</name>
        <dbReference type="ChEBI" id="CHEBI:18420"/>
        <label>2</label>
    </ligand>
</feature>
<gene>
    <name evidence="18" type="ORF">BBOU_0163</name>
</gene>
<evidence type="ECO:0000256" key="11">
    <source>
        <dbReference type="ARBA" id="ARBA00023134"/>
    </source>
</evidence>
<dbReference type="PROSITE" id="PS51711">
    <property type="entry name" value="G_FEOB"/>
    <property type="match status" value="1"/>
</dbReference>
<dbReference type="AlphaFoldDB" id="A0A086ZS00"/>
<keyword evidence="12 16" id="KW-0472">Membrane</keyword>
<keyword evidence="7 14" id="KW-0547">Nucleotide-binding</keyword>
<keyword evidence="11 14" id="KW-0342">GTP-binding</keyword>
<feature type="binding site" evidence="15">
    <location>
        <position position="136"/>
    </location>
    <ligand>
        <name>Mg(2+)</name>
        <dbReference type="ChEBI" id="CHEBI:18420"/>
        <label>2</label>
    </ligand>
</feature>
<dbReference type="SUPFAM" id="SSF52540">
    <property type="entry name" value="P-loop containing nucleoside triphosphate hydrolases"/>
    <property type="match status" value="1"/>
</dbReference>
<evidence type="ECO:0000256" key="5">
    <source>
        <dbReference type="ARBA" id="ARBA00022496"/>
    </source>
</evidence>
<dbReference type="InterPro" id="IPR027417">
    <property type="entry name" value="P-loop_NTPase"/>
</dbReference>
<feature type="transmembrane region" description="Helical" evidence="16">
    <location>
        <begin position="705"/>
        <end position="724"/>
    </location>
</feature>
<dbReference type="GO" id="GO:0005525">
    <property type="term" value="F:GTP binding"/>
    <property type="evidence" value="ECO:0007669"/>
    <property type="project" value="UniProtKB-KW"/>
</dbReference>
<evidence type="ECO:0000256" key="7">
    <source>
        <dbReference type="ARBA" id="ARBA00022741"/>
    </source>
</evidence>
<dbReference type="PANTHER" id="PTHR43185:SF1">
    <property type="entry name" value="FE(2+) TRANSPORTER FEOB"/>
    <property type="match status" value="1"/>
</dbReference>
<dbReference type="InterPro" id="IPR050860">
    <property type="entry name" value="FeoB_GTPase"/>
</dbReference>
<feature type="domain" description="FeoB-type G" evidence="17">
    <location>
        <begin position="114"/>
        <end position="290"/>
    </location>
</feature>
<evidence type="ECO:0000256" key="3">
    <source>
        <dbReference type="ARBA" id="ARBA00022448"/>
    </source>
</evidence>
<dbReference type="GO" id="GO:0046872">
    <property type="term" value="F:metal ion binding"/>
    <property type="evidence" value="ECO:0007669"/>
    <property type="project" value="UniProtKB-KW"/>
</dbReference>
<keyword evidence="19" id="KW-1185">Reference proteome</keyword>
<keyword evidence="5 16" id="KW-0410">Iron transport</keyword>
<accession>A0A086ZS00</accession>
<keyword evidence="3 16" id="KW-0813">Transport</keyword>
<proteinExistence type="inferred from homology"/>
<dbReference type="EMBL" id="JGYQ01000002">
    <property type="protein sequence ID" value="KFI49300.1"/>
    <property type="molecule type" value="Genomic_DNA"/>
</dbReference>
<comment type="caution">
    <text evidence="16">Lacks conserved residue(s) required for the propagation of feature annotation.</text>
</comment>
<evidence type="ECO:0000256" key="1">
    <source>
        <dbReference type="ARBA" id="ARBA00003926"/>
    </source>
</evidence>
<keyword evidence="15" id="KW-0460">Magnesium</keyword>
<feature type="transmembrane region" description="Helical" evidence="16">
    <location>
        <begin position="584"/>
        <end position="604"/>
    </location>
</feature>
<comment type="subcellular location">
    <subcellularLocation>
        <location evidence="16">Cell inner membrane</location>
        <topology evidence="16">Multi-pass membrane protein</topology>
    </subcellularLocation>
    <subcellularLocation>
        <location evidence="2">Cell membrane</location>
        <topology evidence="2">Multi-pass membrane protein</topology>
    </subcellularLocation>
</comment>
<evidence type="ECO:0000313" key="19">
    <source>
        <dbReference type="Proteomes" id="UP000029093"/>
    </source>
</evidence>
<dbReference type="Pfam" id="PF07670">
    <property type="entry name" value="Gate"/>
    <property type="match status" value="2"/>
</dbReference>
<feature type="transmembrane region" description="Helical" evidence="16">
    <location>
        <begin position="736"/>
        <end position="758"/>
    </location>
</feature>
<keyword evidence="4" id="KW-1003">Cell membrane</keyword>
<name>A0A086ZS00_9BIFI</name>
<reference evidence="18 19" key="1">
    <citation type="submission" date="2014-03" db="EMBL/GenBank/DDBJ databases">
        <title>Genomics of Bifidobacteria.</title>
        <authorList>
            <person name="Ventura M."/>
            <person name="Milani C."/>
            <person name="Lugli G.A."/>
        </authorList>
    </citation>
    <scope>NUCLEOTIDE SEQUENCE [LARGE SCALE GENOMIC DNA]</scope>
    <source>
        <strain evidence="18 19">LMG 10736</strain>
    </source>
</reference>
<dbReference type="NCBIfam" id="TIGR00437">
    <property type="entry name" value="feoB"/>
    <property type="match status" value="1"/>
</dbReference>
<keyword evidence="9 16" id="KW-0408">Iron</keyword>
<organism evidence="18 19">
    <name type="scientific">Bifidobacterium boum</name>
    <dbReference type="NCBI Taxonomy" id="78343"/>
    <lineage>
        <taxon>Bacteria</taxon>
        <taxon>Bacillati</taxon>
        <taxon>Actinomycetota</taxon>
        <taxon>Actinomycetes</taxon>
        <taxon>Bifidobacteriales</taxon>
        <taxon>Bifidobacteriaceae</taxon>
        <taxon>Bifidobacterium</taxon>
    </lineage>
</organism>
<feature type="transmembrane region" description="Helical" evidence="16">
    <location>
        <begin position="496"/>
        <end position="520"/>
    </location>
</feature>
<evidence type="ECO:0000256" key="8">
    <source>
        <dbReference type="ARBA" id="ARBA00022989"/>
    </source>
</evidence>
<dbReference type="InterPro" id="IPR011642">
    <property type="entry name" value="Gate_dom"/>
</dbReference>
<dbReference type="OrthoDB" id="9809127at2"/>
<dbReference type="Proteomes" id="UP000029093">
    <property type="component" value="Unassembled WGS sequence"/>
</dbReference>
<dbReference type="InterPro" id="IPR011640">
    <property type="entry name" value="Fe2_transport_prot_B_C"/>
</dbReference>
<feature type="binding site" evidence="14">
    <location>
        <begin position="121"/>
        <end position="128"/>
    </location>
    <ligand>
        <name>GTP</name>
        <dbReference type="ChEBI" id="CHEBI:37565"/>
        <label>1</label>
    </ligand>
</feature>
<dbReference type="PANTHER" id="PTHR43185">
    <property type="entry name" value="FERROUS IRON TRANSPORT PROTEIN B"/>
    <property type="match status" value="1"/>
</dbReference>
<evidence type="ECO:0000256" key="9">
    <source>
        <dbReference type="ARBA" id="ARBA00023004"/>
    </source>
</evidence>
<keyword evidence="10" id="KW-0406">Ion transport</keyword>
<keyword evidence="8 16" id="KW-1133">Transmembrane helix</keyword>
<evidence type="ECO:0000313" key="18">
    <source>
        <dbReference type="EMBL" id="KFI49300.1"/>
    </source>
</evidence>
<evidence type="ECO:0000256" key="6">
    <source>
        <dbReference type="ARBA" id="ARBA00022692"/>
    </source>
</evidence>
<dbReference type="GeneID" id="303203397"/>
<feature type="binding site" evidence="15">
    <location>
        <position position="132"/>
    </location>
    <ligand>
        <name>Mg(2+)</name>
        <dbReference type="ChEBI" id="CHEBI:18420"/>
        <label>2</label>
    </ligand>
</feature>
<sequence>MSADIKSEESTNTAGCAACCGHGDGESKPAHTWDTGPDGHNGHCGHCGHSQHGGQPDGQHGGHDDIMSMPSPTVRGRLERLFNAIRFGRAPNADADADCHHGSSGGHKLTGETARRVVFVGNPNVGKSTLFNALLGAGARVMNAPGTTVLVERGRLDMTGKPGIPESSAGIWDIIDTPGTYSLLPQSPDERVAAQAAAGIDGMPTPDALVAVLDATNLVRSLYFLAGVLELGRPVVVALSMNDLARRQGDEIDPQTLSQALDGVPVIAIDPRTGEGTDSLMRTVAGNFDGTPLPHGLQPMHAGSDEELAAMVREGADRRFDWAAGIIHRLGLDHAGRETVSDRIDRVLLNPWLGVPVFLAVMYLVFQATTTLAGPMQDWFDVTVRGWLTDGIDAVMSLFGPDATSGWVHGLIVDGLLDGVITVATFIPPMGIMFIMLSLLEDCGYLARAAFVMDRLMRALGLDGRAFLPIVVGFGCNLPGLAATRTLTDSRQRVMVGMLIPFASCSARLSVYLVLAYAFFRSTAGLVVFLMYVISIVLILAIGVLLRHTVFRDLKPEPFAMVLPPYQWPKAVALVRSVLIRLWGFLRGASSIIISVIIVLWLLASVPATAGAGSFGNVEDVHDSAYGVVADAVAPVFAPAGFDDWHASAALLTGFVAKEVVVGSMSQSYSISGTDDQSEQQQGQGALGSKLRESFDESSGGHGRAAAIAFLLFVLAYTPCLATVAELKRQFGGRVAAGSVALGLAVAYVLAVVAFQLLRLVM</sequence>
<dbReference type="CDD" id="cd01879">
    <property type="entry name" value="FeoB"/>
    <property type="match status" value="1"/>
</dbReference>
<evidence type="ECO:0000256" key="12">
    <source>
        <dbReference type="ARBA" id="ARBA00023136"/>
    </source>
</evidence>
<dbReference type="InterPro" id="IPR030389">
    <property type="entry name" value="G_FEOB_dom"/>
</dbReference>
<evidence type="ECO:0000256" key="2">
    <source>
        <dbReference type="ARBA" id="ARBA00004651"/>
    </source>
</evidence>
<evidence type="ECO:0000256" key="4">
    <source>
        <dbReference type="ARBA" id="ARBA00022475"/>
    </source>
</evidence>
<comment type="function">
    <text evidence="1 16">Probable transporter of a GTP-driven Fe(2+) uptake system.</text>
</comment>
<dbReference type="InterPro" id="IPR003373">
    <property type="entry name" value="Fe2_transport_prot-B"/>
</dbReference>
<evidence type="ECO:0000256" key="13">
    <source>
        <dbReference type="NCBIfam" id="TIGR00437"/>
    </source>
</evidence>
<dbReference type="Pfam" id="PF07664">
    <property type="entry name" value="FeoB_C"/>
    <property type="match status" value="1"/>
</dbReference>
<evidence type="ECO:0000256" key="15">
    <source>
        <dbReference type="PIRSR" id="PIRSR603373-2"/>
    </source>
</evidence>
<comment type="caution">
    <text evidence="18">The sequence shown here is derived from an EMBL/GenBank/DDBJ whole genome shotgun (WGS) entry which is preliminary data.</text>
</comment>
<feature type="binding site" evidence="14">
    <location>
        <begin position="176"/>
        <end position="179"/>
    </location>
    <ligand>
        <name>GTP</name>
        <dbReference type="ChEBI" id="CHEBI:37565"/>
        <label>1</label>
    </ligand>
</feature>
<evidence type="ECO:0000256" key="10">
    <source>
        <dbReference type="ARBA" id="ARBA00023065"/>
    </source>
</evidence>
<feature type="transmembrane region" description="Helical" evidence="16">
    <location>
        <begin position="347"/>
        <end position="366"/>
    </location>
</feature>
<dbReference type="Gene3D" id="3.40.50.300">
    <property type="entry name" value="P-loop containing nucleotide triphosphate hydrolases"/>
    <property type="match status" value="1"/>
</dbReference>
<dbReference type="GO" id="GO:0005886">
    <property type="term" value="C:plasma membrane"/>
    <property type="evidence" value="ECO:0007669"/>
    <property type="project" value="UniProtKB-SubCell"/>
</dbReference>
<feature type="transmembrane region" description="Helical" evidence="16">
    <location>
        <begin position="526"/>
        <end position="546"/>
    </location>
</feature>
<dbReference type="GO" id="GO:0015093">
    <property type="term" value="F:ferrous iron transmembrane transporter activity"/>
    <property type="evidence" value="ECO:0007669"/>
    <property type="project" value="UniProtKB-UniRule"/>
</dbReference>
<keyword evidence="15" id="KW-0479">Metal-binding</keyword>
<evidence type="ECO:0000256" key="14">
    <source>
        <dbReference type="PIRSR" id="PIRSR603373-1"/>
    </source>
</evidence>
<dbReference type="Pfam" id="PF02421">
    <property type="entry name" value="FeoB_N"/>
    <property type="match status" value="1"/>
</dbReference>
<evidence type="ECO:0000259" key="17">
    <source>
        <dbReference type="PROSITE" id="PS51711"/>
    </source>
</evidence>
<comment type="similarity">
    <text evidence="16">Belongs to the TRAFAC class TrmE-Era-EngA-EngB-Septin-like GTPase superfamily. FeoB GTPase (TC 9.A.8) family.</text>
</comment>
<protein>
    <recommendedName>
        <fullName evidence="13 16">Ferrous iron transport protein B</fullName>
    </recommendedName>
</protein>
<dbReference type="RefSeq" id="WP_026502999.1">
    <property type="nucleotide sequence ID" value="NZ_JGYQ01000002.1"/>
</dbReference>
<evidence type="ECO:0000256" key="16">
    <source>
        <dbReference type="RuleBase" id="RU362098"/>
    </source>
</evidence>
<keyword evidence="6 16" id="KW-0812">Transmembrane</keyword>